<evidence type="ECO:0000313" key="4">
    <source>
        <dbReference type="EMBL" id="MFC5473625.1"/>
    </source>
</evidence>
<dbReference type="InterPro" id="IPR043502">
    <property type="entry name" value="DNA/RNA_pol_sf"/>
</dbReference>
<evidence type="ECO:0000313" key="5">
    <source>
        <dbReference type="Proteomes" id="UP001596045"/>
    </source>
</evidence>
<accession>A0ABW0M607</accession>
<keyword evidence="5" id="KW-1185">Reference proteome</keyword>
<dbReference type="SUPFAM" id="SSF56672">
    <property type="entry name" value="DNA/RNA polymerases"/>
    <property type="match status" value="1"/>
</dbReference>
<sequence length="494" mass="54853">MRFWISVHLPLLALETLRPRWSEPGPHVVLEREQVLAVSADAAAYGVHLGMRRGGVAAIAPAAVLHERDAVREQQALDSIALALLQYTPEVAHAEESSFVLDVSASLRAFGGRLALLHLVRATVGALGFTVRIGSAPTAQGACMLAHYAGTRQTSKCRRSIKLGTMTRRIDRLPFEVLPAARPYRDLLDGIGCRSIGDLRQLPRAGLQRRTDQSVLNAIDRAYGQATELFDWVQAPLTFSAKLELPDRVEHAEALLFAARRLILQMTGWLVSRQLAVSRYVLLLEHERGRQAIAPTAVEIMLAEPAWHEEHLLRLLKERLGRVELSAPVIGLRLEAVQVTTMLPPTATLFPEPGSSSADFHRLLELLTARLGRDNVLLPAPVADHRPERCNAWAPAGTAKKASAQVPFPLPAGIARPFWLLEQPIALPLREHRPFYGSQLRLISGPERIEAGWWDGALAVRDYFVAQGDENACYWIYRERADQDARWYLHGLFA</sequence>
<reference evidence="5" key="1">
    <citation type="journal article" date="2019" name="Int. J. Syst. Evol. Microbiol.">
        <title>The Global Catalogue of Microorganisms (GCM) 10K type strain sequencing project: providing services to taxonomists for standard genome sequencing and annotation.</title>
        <authorList>
            <consortium name="The Broad Institute Genomics Platform"/>
            <consortium name="The Broad Institute Genome Sequencing Center for Infectious Disease"/>
            <person name="Wu L."/>
            <person name="Ma J."/>
        </authorList>
    </citation>
    <scope>NUCLEOTIDE SEQUENCE [LARGE SCALE GENOMIC DNA]</scope>
    <source>
        <strain evidence="5">JCM 17066</strain>
    </source>
</reference>
<evidence type="ECO:0000256" key="2">
    <source>
        <dbReference type="ARBA" id="ARBA00022763"/>
    </source>
</evidence>
<dbReference type="InterPro" id="IPR043128">
    <property type="entry name" value="Rev_trsase/Diguanyl_cyclase"/>
</dbReference>
<dbReference type="RefSeq" id="WP_378996274.1">
    <property type="nucleotide sequence ID" value="NZ_JBHSMT010000012.1"/>
</dbReference>
<evidence type="ECO:0000256" key="1">
    <source>
        <dbReference type="ARBA" id="ARBA00010945"/>
    </source>
</evidence>
<dbReference type="PANTHER" id="PTHR35369:SF2">
    <property type="entry name" value="BLR3025 PROTEIN"/>
    <property type="match status" value="1"/>
</dbReference>
<evidence type="ECO:0000259" key="3">
    <source>
        <dbReference type="Pfam" id="PF00817"/>
    </source>
</evidence>
<gene>
    <name evidence="4" type="ORF">ACFPM8_06585</name>
</gene>
<dbReference type="PANTHER" id="PTHR35369">
    <property type="entry name" value="BLR3025 PROTEIN-RELATED"/>
    <property type="match status" value="1"/>
</dbReference>
<dbReference type="Proteomes" id="UP001596045">
    <property type="component" value="Unassembled WGS sequence"/>
</dbReference>
<dbReference type="CDD" id="cd03468">
    <property type="entry name" value="PolY_like"/>
    <property type="match status" value="1"/>
</dbReference>
<feature type="domain" description="UmuC" evidence="3">
    <location>
        <begin position="24"/>
        <end position="144"/>
    </location>
</feature>
<name>A0ABW0M607_9BURK</name>
<organism evidence="4 5">
    <name type="scientific">Paraherbaspirillum soli</name>
    <dbReference type="NCBI Taxonomy" id="631222"/>
    <lineage>
        <taxon>Bacteria</taxon>
        <taxon>Pseudomonadati</taxon>
        <taxon>Pseudomonadota</taxon>
        <taxon>Betaproteobacteria</taxon>
        <taxon>Burkholderiales</taxon>
        <taxon>Oxalobacteraceae</taxon>
        <taxon>Paraherbaspirillum</taxon>
    </lineage>
</organism>
<dbReference type="Gene3D" id="3.40.1170.60">
    <property type="match status" value="1"/>
</dbReference>
<dbReference type="Gene3D" id="3.30.70.270">
    <property type="match status" value="1"/>
</dbReference>
<keyword evidence="2" id="KW-0227">DNA damage</keyword>
<proteinExistence type="inferred from homology"/>
<protein>
    <submittedName>
        <fullName evidence="4">Y-family DNA polymerase</fullName>
    </submittedName>
</protein>
<dbReference type="EMBL" id="JBHSMT010000012">
    <property type="protein sequence ID" value="MFC5473625.1"/>
    <property type="molecule type" value="Genomic_DNA"/>
</dbReference>
<comment type="similarity">
    <text evidence="1">Belongs to the DNA polymerase type-Y family.</text>
</comment>
<dbReference type="Pfam" id="PF00817">
    <property type="entry name" value="IMS"/>
    <property type="match status" value="1"/>
</dbReference>
<comment type="caution">
    <text evidence="4">The sequence shown here is derived from an EMBL/GenBank/DDBJ whole genome shotgun (WGS) entry which is preliminary data.</text>
</comment>
<dbReference type="InterPro" id="IPR001126">
    <property type="entry name" value="UmuC"/>
</dbReference>
<dbReference type="InterPro" id="IPR050356">
    <property type="entry name" value="SulA_CellDiv_inhibitor"/>
</dbReference>